<name>A0A0M3JFQ9_ANISI</name>
<keyword evidence="3" id="KW-1185">Reference proteome</keyword>
<evidence type="ECO:0000313" key="3">
    <source>
        <dbReference type="Proteomes" id="UP000267096"/>
    </source>
</evidence>
<feature type="domain" description="Dedicator of cytokinesis C/D N-terminal" evidence="1">
    <location>
        <begin position="42"/>
        <end position="78"/>
    </location>
</feature>
<evidence type="ECO:0000259" key="1">
    <source>
        <dbReference type="Pfam" id="PF11878"/>
    </source>
</evidence>
<sequence>MIYYVDRFTAAVGRPGQAREAREAVRNAMSTVNPTRKAPRANPLDYEKFIGEKSAQLENDTHRELVLFPRDDIAVRSFIRIM</sequence>
<reference evidence="2 3" key="2">
    <citation type="submission" date="2018-11" db="EMBL/GenBank/DDBJ databases">
        <authorList>
            <consortium name="Pathogen Informatics"/>
        </authorList>
    </citation>
    <scope>NUCLEOTIDE SEQUENCE [LARGE SCALE GENOMIC DNA]</scope>
</reference>
<proteinExistence type="predicted"/>
<evidence type="ECO:0000313" key="4">
    <source>
        <dbReference type="WBParaSite" id="ASIM_0000646301-mRNA-1"/>
    </source>
</evidence>
<protein>
    <submittedName>
        <fullName evidence="4">Zizimin ortholog (inferred by orthology to a D. melanogaster protein)</fullName>
    </submittedName>
</protein>
<accession>A0A0M3JFQ9</accession>
<dbReference type="Pfam" id="PF11878">
    <property type="entry name" value="DOCK_C-D_N"/>
    <property type="match status" value="1"/>
</dbReference>
<reference evidence="4" key="1">
    <citation type="submission" date="2017-02" db="UniProtKB">
        <authorList>
            <consortium name="WormBaseParasite"/>
        </authorList>
    </citation>
    <scope>IDENTIFICATION</scope>
</reference>
<gene>
    <name evidence="2" type="ORF">ASIM_LOCUS6240</name>
</gene>
<dbReference type="OrthoDB" id="5874598at2759"/>
<organism evidence="4">
    <name type="scientific">Anisakis simplex</name>
    <name type="common">Herring worm</name>
    <dbReference type="NCBI Taxonomy" id="6269"/>
    <lineage>
        <taxon>Eukaryota</taxon>
        <taxon>Metazoa</taxon>
        <taxon>Ecdysozoa</taxon>
        <taxon>Nematoda</taxon>
        <taxon>Chromadorea</taxon>
        <taxon>Rhabditida</taxon>
        <taxon>Spirurina</taxon>
        <taxon>Ascaridomorpha</taxon>
        <taxon>Ascaridoidea</taxon>
        <taxon>Anisakidae</taxon>
        <taxon>Anisakis</taxon>
        <taxon>Anisakis simplex complex</taxon>
    </lineage>
</organism>
<dbReference type="EMBL" id="UYRR01013292">
    <property type="protein sequence ID" value="VDK26734.1"/>
    <property type="molecule type" value="Genomic_DNA"/>
</dbReference>
<dbReference type="InterPro" id="IPR021816">
    <property type="entry name" value="DOCK_C/D_N"/>
</dbReference>
<evidence type="ECO:0000313" key="2">
    <source>
        <dbReference type="EMBL" id="VDK26734.1"/>
    </source>
</evidence>
<dbReference type="AlphaFoldDB" id="A0A0M3JFQ9"/>
<dbReference type="Proteomes" id="UP000267096">
    <property type="component" value="Unassembled WGS sequence"/>
</dbReference>
<dbReference type="WBParaSite" id="ASIM_0000646301-mRNA-1">
    <property type="protein sequence ID" value="ASIM_0000646301-mRNA-1"/>
    <property type="gene ID" value="ASIM_0000646301"/>
</dbReference>